<keyword evidence="3" id="KW-1185">Reference proteome</keyword>
<sequence>MLSKCRWLIRRLQGFESVLCDTYWDTPSDPHALLILVAKLSGAFTKATDLTIVLTSGLTKELLQNVPVGLPNSKLLDYWATLSSCLTELEVSKDPIDKQLLQPAYLNQLTRLTRLAFGEPDDSNSNEEDGCSYAFELPELKSLCLEFLRASDLHLQCPQLTHLRIVGCFIGKVYLQASLKRLHHMRSASRLIHEGFPITNLIGLTYLSFNGGDYDTESEAVLFQALPLMTRLRALDLLINMCSLPATLPSSLQDLTVYFSQKRVWDSLVIPLAQHLPGVESIRIYTPSQGIGFIGDRSLDHDLMPFLAIRSLEILQLGNSQMWKPSALRQLGELEAEVVRSGKELELIY</sequence>
<evidence type="ECO:0000313" key="3">
    <source>
        <dbReference type="Proteomes" id="UP001314263"/>
    </source>
</evidence>
<name>A0AAV1HS35_9CHLO</name>
<dbReference type="Proteomes" id="UP001314263">
    <property type="component" value="Unassembled WGS sequence"/>
</dbReference>
<dbReference type="AlphaFoldDB" id="A0AAV1HS35"/>
<dbReference type="InterPro" id="IPR032675">
    <property type="entry name" value="LRR_dom_sf"/>
</dbReference>
<dbReference type="Gene3D" id="3.80.10.10">
    <property type="entry name" value="Ribonuclease Inhibitor"/>
    <property type="match status" value="1"/>
</dbReference>
<evidence type="ECO:0000313" key="2">
    <source>
        <dbReference type="EMBL" id="CAK0738419.1"/>
    </source>
</evidence>
<evidence type="ECO:0000256" key="1">
    <source>
        <dbReference type="ARBA" id="ARBA00004430"/>
    </source>
</evidence>
<dbReference type="SUPFAM" id="SSF52047">
    <property type="entry name" value="RNI-like"/>
    <property type="match status" value="1"/>
</dbReference>
<accession>A0AAV1HS35</accession>
<comment type="caution">
    <text evidence="2">The sequence shown here is derived from an EMBL/GenBank/DDBJ whole genome shotgun (WGS) entry which is preliminary data.</text>
</comment>
<dbReference type="GO" id="GO:0005930">
    <property type="term" value="C:axoneme"/>
    <property type="evidence" value="ECO:0007669"/>
    <property type="project" value="UniProtKB-SubCell"/>
</dbReference>
<protein>
    <submittedName>
        <fullName evidence="2">Uncharacterized protein</fullName>
    </submittedName>
</protein>
<comment type="subcellular location">
    <subcellularLocation>
        <location evidence="1">Cytoplasm</location>
        <location evidence="1">Cytoskeleton</location>
        <location evidence="1">Cilium axoneme</location>
    </subcellularLocation>
</comment>
<reference evidence="2 3" key="1">
    <citation type="submission" date="2023-10" db="EMBL/GenBank/DDBJ databases">
        <authorList>
            <person name="Maclean D."/>
            <person name="Macfadyen A."/>
        </authorList>
    </citation>
    <scope>NUCLEOTIDE SEQUENCE [LARGE SCALE GENOMIC DNA]</scope>
</reference>
<proteinExistence type="predicted"/>
<organism evidence="2 3">
    <name type="scientific">Coccomyxa viridis</name>
    <dbReference type="NCBI Taxonomy" id="1274662"/>
    <lineage>
        <taxon>Eukaryota</taxon>
        <taxon>Viridiplantae</taxon>
        <taxon>Chlorophyta</taxon>
        <taxon>core chlorophytes</taxon>
        <taxon>Trebouxiophyceae</taxon>
        <taxon>Trebouxiophyceae incertae sedis</taxon>
        <taxon>Coccomyxaceae</taxon>
        <taxon>Coccomyxa</taxon>
    </lineage>
</organism>
<dbReference type="EMBL" id="CAUYUE010000002">
    <property type="protein sequence ID" value="CAK0738419.1"/>
    <property type="molecule type" value="Genomic_DNA"/>
</dbReference>
<gene>
    <name evidence="2" type="ORF">CVIRNUC_001040</name>
</gene>